<proteinExistence type="predicted"/>
<name>A0A5M8PFD2_9LECA</name>
<dbReference type="Proteomes" id="UP000324767">
    <property type="component" value="Unassembled WGS sequence"/>
</dbReference>
<sequence length="513" mass="55895">MQLQWSLEQTATSTLSVARGVIEAATNDNIQALALLACERFGATLALCPETCRKVEDLVIKTKPPAVIGFLSAFVGYSPTDCASELVRSLAGVQFLGLATSLVTTIGAFQGGNALEAMLTSWAADKTLLPTARQLKDLLASLEHRCMRSGFADSVLSYHILLTTSLNLSGTQAHDLWRGCAQYPEAVGIAMLVDAFRQLSRIGDAQQVTIRTTACAPWIVAFTKWCLGHPPSIYFEDGHPLLEQSAVGVTVIVSRGIGDHSEIEIAVYREVDTPAELITARGMAEPYCGMVSIENYGRWLCRDYELASNIGFRAIQQALPYALKQIITHMQFSYTLADTKQTSQPQTSSSSTFRARSSKEEDLMGLATSPFAPDSVISEMTTPDRLLEATFTTIIPTPEPPILTTIALLLPGGQIQTANSADLLDWALSLIGHDVRDDLRKAGWAISAFEAGWPSPNSMKLRFLRKGAFSPYHGPRGFYCITVPSTPVVYSVEFTHLPRLFPSQVHTQMSPSQ</sequence>
<organism evidence="2 3">
    <name type="scientific">Lasallia pustulata</name>
    <dbReference type="NCBI Taxonomy" id="136370"/>
    <lineage>
        <taxon>Eukaryota</taxon>
        <taxon>Fungi</taxon>
        <taxon>Dikarya</taxon>
        <taxon>Ascomycota</taxon>
        <taxon>Pezizomycotina</taxon>
        <taxon>Lecanoromycetes</taxon>
        <taxon>OSLEUM clade</taxon>
        <taxon>Umbilicariomycetidae</taxon>
        <taxon>Umbilicariales</taxon>
        <taxon>Umbilicariaceae</taxon>
        <taxon>Lasallia</taxon>
    </lineage>
</organism>
<evidence type="ECO:0000256" key="1">
    <source>
        <dbReference type="SAM" id="MobiDB-lite"/>
    </source>
</evidence>
<feature type="compositionally biased region" description="Low complexity" evidence="1">
    <location>
        <begin position="341"/>
        <end position="355"/>
    </location>
</feature>
<comment type="caution">
    <text evidence="2">The sequence shown here is derived from an EMBL/GenBank/DDBJ whole genome shotgun (WGS) entry which is preliminary data.</text>
</comment>
<dbReference type="OrthoDB" id="5311240at2759"/>
<evidence type="ECO:0000313" key="2">
    <source>
        <dbReference type="EMBL" id="KAA6408017.1"/>
    </source>
</evidence>
<feature type="region of interest" description="Disordered" evidence="1">
    <location>
        <begin position="338"/>
        <end position="360"/>
    </location>
</feature>
<gene>
    <name evidence="2" type="ORF">FRX48_08368</name>
</gene>
<reference evidence="2 3" key="1">
    <citation type="submission" date="2019-09" db="EMBL/GenBank/DDBJ databases">
        <title>The hologenome of the rock-dwelling lichen Lasallia pustulata.</title>
        <authorList>
            <person name="Greshake Tzovaras B."/>
            <person name="Segers F."/>
            <person name="Bicker A."/>
            <person name="Dal Grande F."/>
            <person name="Otte J."/>
            <person name="Hankeln T."/>
            <person name="Schmitt I."/>
            <person name="Ebersberger I."/>
        </authorList>
    </citation>
    <scope>NUCLEOTIDE SEQUENCE [LARGE SCALE GENOMIC DNA]</scope>
    <source>
        <strain evidence="2">A1-1</strain>
    </source>
</reference>
<protein>
    <submittedName>
        <fullName evidence="2">Uncharacterized protein</fullName>
    </submittedName>
</protein>
<accession>A0A5M8PFD2</accession>
<dbReference type="AlphaFoldDB" id="A0A5M8PFD2"/>
<dbReference type="EMBL" id="VXIT01000015">
    <property type="protein sequence ID" value="KAA6408017.1"/>
    <property type="molecule type" value="Genomic_DNA"/>
</dbReference>
<evidence type="ECO:0000313" key="3">
    <source>
        <dbReference type="Proteomes" id="UP000324767"/>
    </source>
</evidence>